<dbReference type="Pfam" id="PF19883">
    <property type="entry name" value="DUF6356"/>
    <property type="match status" value="1"/>
</dbReference>
<dbReference type="EMBL" id="UINC01058815">
    <property type="protein sequence ID" value="SVB81505.1"/>
    <property type="molecule type" value="Genomic_DNA"/>
</dbReference>
<dbReference type="InterPro" id="IPR045936">
    <property type="entry name" value="DUF6356"/>
</dbReference>
<dbReference type="AlphaFoldDB" id="A0A382H307"/>
<feature type="transmembrane region" description="Helical" evidence="1">
    <location>
        <begin position="26"/>
        <end position="47"/>
    </location>
</feature>
<accession>A0A382H307</accession>
<evidence type="ECO:0000256" key="1">
    <source>
        <dbReference type="SAM" id="Phobius"/>
    </source>
</evidence>
<proteinExistence type="predicted"/>
<protein>
    <recommendedName>
        <fullName evidence="3">Capsule biosynthesis protein</fullName>
    </recommendedName>
</protein>
<organism evidence="2">
    <name type="scientific">marine metagenome</name>
    <dbReference type="NCBI Taxonomy" id="408172"/>
    <lineage>
        <taxon>unclassified sequences</taxon>
        <taxon>metagenomes</taxon>
        <taxon>ecological metagenomes</taxon>
    </lineage>
</organism>
<keyword evidence="1" id="KW-0812">Transmembrane</keyword>
<sequence length="74" mass="8348">MTNIFTKHPNEVGETYLQHMWAASRYSATFLLLVFVSVVHAILPFVFTKTASCVIQEMSAHIKEREGECNGTKS</sequence>
<keyword evidence="1" id="KW-0472">Membrane</keyword>
<name>A0A382H307_9ZZZZ</name>
<gene>
    <name evidence="2" type="ORF">METZ01_LOCUS234359</name>
</gene>
<keyword evidence="1" id="KW-1133">Transmembrane helix</keyword>
<reference evidence="2" key="1">
    <citation type="submission" date="2018-05" db="EMBL/GenBank/DDBJ databases">
        <authorList>
            <person name="Lanie J.A."/>
            <person name="Ng W.-L."/>
            <person name="Kazmierczak K.M."/>
            <person name="Andrzejewski T.M."/>
            <person name="Davidsen T.M."/>
            <person name="Wayne K.J."/>
            <person name="Tettelin H."/>
            <person name="Glass J.I."/>
            <person name="Rusch D."/>
            <person name="Podicherti R."/>
            <person name="Tsui H.-C.T."/>
            <person name="Winkler M.E."/>
        </authorList>
    </citation>
    <scope>NUCLEOTIDE SEQUENCE</scope>
</reference>
<evidence type="ECO:0008006" key="3">
    <source>
        <dbReference type="Google" id="ProtNLM"/>
    </source>
</evidence>
<evidence type="ECO:0000313" key="2">
    <source>
        <dbReference type="EMBL" id="SVB81505.1"/>
    </source>
</evidence>